<reference evidence="2" key="1">
    <citation type="journal article" date="2009" name="ISME J.">
        <title>Functional metagenomics reveals diverse beta-lactamases in a remote Alaskan soil.</title>
        <authorList>
            <person name="Allen H.K."/>
            <person name="Moe L.A."/>
            <person name="Rodbumrer J."/>
            <person name="Gaarder A."/>
            <person name="Handelsman J."/>
        </authorList>
    </citation>
    <scope>NUCLEOTIDE SEQUENCE</scope>
</reference>
<gene>
    <name evidence="2" type="ORF">AKSOIL_0207</name>
</gene>
<evidence type="ECO:0000256" key="1">
    <source>
        <dbReference type="SAM" id="Phobius"/>
    </source>
</evidence>
<dbReference type="AlphaFoldDB" id="C0IND6"/>
<protein>
    <submittedName>
        <fullName evidence="2">Uncharacterized protein</fullName>
    </submittedName>
</protein>
<feature type="transmembrane region" description="Helical" evidence="1">
    <location>
        <begin position="12"/>
        <end position="33"/>
    </location>
</feature>
<proteinExistence type="predicted"/>
<dbReference type="EMBL" id="EU408351">
    <property type="protein sequence ID" value="ACN58822.1"/>
    <property type="molecule type" value="Genomic_DNA"/>
</dbReference>
<evidence type="ECO:0000313" key="2">
    <source>
        <dbReference type="EMBL" id="ACN58822.1"/>
    </source>
</evidence>
<keyword evidence="1" id="KW-1133">Transmembrane helix</keyword>
<accession>C0IND6</accession>
<sequence length="35" mass="3948">MSTLICLFNTNVRFPTSVIIAIFLTLTMIQIFVEG</sequence>
<name>C0IND6_9BACT</name>
<keyword evidence="1" id="KW-0812">Transmembrane</keyword>
<keyword evidence="1" id="KW-0472">Membrane</keyword>
<organism evidence="2">
    <name type="scientific">uncultured bacterium BLR12</name>
    <dbReference type="NCBI Taxonomy" id="506514"/>
    <lineage>
        <taxon>Bacteria</taxon>
        <taxon>environmental samples</taxon>
    </lineage>
</organism>